<dbReference type="Pfam" id="PF00132">
    <property type="entry name" value="Hexapep"/>
    <property type="match status" value="1"/>
</dbReference>
<accession>A0AAV9JVC8</accession>
<dbReference type="AlphaFoldDB" id="A0AAV9JVC8"/>
<dbReference type="InterPro" id="IPR001451">
    <property type="entry name" value="Hexapep"/>
</dbReference>
<sequence length="356" mass="38981">MSQPPTPLEHYRQQVSTDIEDRIRTTMVHSASSSLYPSPDSDEPTMRSFSASDNDHRYLRKRCAMLCAEFNNQPLIASIEERGKAWNNLVNPKVMHGESPIEAPLVKSPFYVDYGTSVHIAPSAFIHRNCYLQDSPYATIAIGEGTWIGPNVHIQSVKHETDWRHRHGVYGPSWASPVTIGDDCIIGSYAVILPGVTIGNGCVIGASSVVTKSIPAYHVAVGNPALPVRKVALDVPDAPSLRYERRGNRMIVIPGAGPRDDDDNVDAGKMIYAEYANGEFGRSGPSIALAAQLTDDEPEMVGVSSSQAGHIRRAKRELMQVLHAMEPESPRRLGVDVVMLVVAVLGAWLIVHIILY</sequence>
<protein>
    <recommendedName>
        <fullName evidence="5">Mannose-1-phosphate guanylyltransferase</fullName>
    </recommendedName>
</protein>
<dbReference type="Proteomes" id="UP001324427">
    <property type="component" value="Unassembled WGS sequence"/>
</dbReference>
<comment type="caution">
    <text evidence="3">The sequence shown here is derived from an EMBL/GenBank/DDBJ whole genome shotgun (WGS) entry which is preliminary data.</text>
</comment>
<feature type="transmembrane region" description="Helical" evidence="2">
    <location>
        <begin position="333"/>
        <end position="355"/>
    </location>
</feature>
<gene>
    <name evidence="3" type="ORF">LTR36_007503</name>
</gene>
<feature type="region of interest" description="Disordered" evidence="1">
    <location>
        <begin position="29"/>
        <end position="49"/>
    </location>
</feature>
<name>A0AAV9JVC8_9PEZI</name>
<dbReference type="InterPro" id="IPR011004">
    <property type="entry name" value="Trimer_LpxA-like_sf"/>
</dbReference>
<dbReference type="EMBL" id="JAVFHQ010000005">
    <property type="protein sequence ID" value="KAK4549047.1"/>
    <property type="molecule type" value="Genomic_DNA"/>
</dbReference>
<dbReference type="GO" id="GO:0008374">
    <property type="term" value="F:O-acyltransferase activity"/>
    <property type="evidence" value="ECO:0007669"/>
    <property type="project" value="TreeGrafter"/>
</dbReference>
<evidence type="ECO:0008006" key="5">
    <source>
        <dbReference type="Google" id="ProtNLM"/>
    </source>
</evidence>
<dbReference type="Gene3D" id="2.160.10.10">
    <property type="entry name" value="Hexapeptide repeat proteins"/>
    <property type="match status" value="1"/>
</dbReference>
<dbReference type="InterPro" id="IPR051159">
    <property type="entry name" value="Hexapeptide_acetyltransf"/>
</dbReference>
<organism evidence="3 4">
    <name type="scientific">Oleoguttula mirabilis</name>
    <dbReference type="NCBI Taxonomy" id="1507867"/>
    <lineage>
        <taxon>Eukaryota</taxon>
        <taxon>Fungi</taxon>
        <taxon>Dikarya</taxon>
        <taxon>Ascomycota</taxon>
        <taxon>Pezizomycotina</taxon>
        <taxon>Dothideomycetes</taxon>
        <taxon>Dothideomycetidae</taxon>
        <taxon>Mycosphaerellales</taxon>
        <taxon>Teratosphaeriaceae</taxon>
        <taxon>Oleoguttula</taxon>
    </lineage>
</organism>
<keyword evidence="2" id="KW-0812">Transmembrane</keyword>
<reference evidence="3 4" key="1">
    <citation type="submission" date="2021-11" db="EMBL/GenBank/DDBJ databases">
        <title>Black yeast isolated from Biological Soil Crust.</title>
        <authorList>
            <person name="Kurbessoian T."/>
        </authorList>
    </citation>
    <scope>NUCLEOTIDE SEQUENCE [LARGE SCALE GENOMIC DNA]</scope>
    <source>
        <strain evidence="3 4">CCFEE 5522</strain>
    </source>
</reference>
<dbReference type="PANTHER" id="PTHR23416:SF54">
    <property type="entry name" value="ACETYLTRANSFERASE, CYSE_LACA_LPXA_NODL FAMILY (AFU_ORTHOLOGUE AFUA_2G08430)-RELATED"/>
    <property type="match status" value="1"/>
</dbReference>
<proteinExistence type="predicted"/>
<keyword evidence="2" id="KW-1133">Transmembrane helix</keyword>
<evidence type="ECO:0000256" key="2">
    <source>
        <dbReference type="SAM" id="Phobius"/>
    </source>
</evidence>
<evidence type="ECO:0000256" key="1">
    <source>
        <dbReference type="SAM" id="MobiDB-lite"/>
    </source>
</evidence>
<evidence type="ECO:0000313" key="3">
    <source>
        <dbReference type="EMBL" id="KAK4549047.1"/>
    </source>
</evidence>
<keyword evidence="2" id="KW-0472">Membrane</keyword>
<feature type="compositionally biased region" description="Low complexity" evidence="1">
    <location>
        <begin position="30"/>
        <end position="39"/>
    </location>
</feature>
<dbReference type="PANTHER" id="PTHR23416">
    <property type="entry name" value="SIALIC ACID SYNTHASE-RELATED"/>
    <property type="match status" value="1"/>
</dbReference>
<dbReference type="SUPFAM" id="SSF51161">
    <property type="entry name" value="Trimeric LpxA-like enzymes"/>
    <property type="match status" value="1"/>
</dbReference>
<evidence type="ECO:0000313" key="4">
    <source>
        <dbReference type="Proteomes" id="UP001324427"/>
    </source>
</evidence>
<keyword evidence="4" id="KW-1185">Reference proteome</keyword>